<dbReference type="Gene3D" id="1.10.10.10">
    <property type="entry name" value="Winged helix-like DNA-binding domain superfamily/Winged helix DNA-binding domain"/>
    <property type="match status" value="1"/>
</dbReference>
<dbReference type="SMART" id="SM01043">
    <property type="entry name" value="BTAD"/>
    <property type="match status" value="1"/>
</dbReference>
<feature type="DNA-binding region" description="OmpR/PhoB-type" evidence="5">
    <location>
        <begin position="38"/>
        <end position="138"/>
    </location>
</feature>
<dbReference type="SMART" id="SM00862">
    <property type="entry name" value="Trans_reg_C"/>
    <property type="match status" value="1"/>
</dbReference>
<protein>
    <submittedName>
        <fullName evidence="8">Winged helix-turn-helix domain-containing protein</fullName>
    </submittedName>
</protein>
<organism evidence="8 9">
    <name type="scientific">Actinosynnema pretiosum subsp. pretiosum</name>
    <dbReference type="NCBI Taxonomy" id="103721"/>
    <lineage>
        <taxon>Bacteria</taxon>
        <taxon>Bacillati</taxon>
        <taxon>Actinomycetota</taxon>
        <taxon>Actinomycetes</taxon>
        <taxon>Pseudonocardiales</taxon>
        <taxon>Pseudonocardiaceae</taxon>
        <taxon>Actinosynnema</taxon>
    </lineage>
</organism>
<dbReference type="SUPFAM" id="SSF52540">
    <property type="entry name" value="P-loop containing nucleoside triphosphate hydrolases"/>
    <property type="match status" value="1"/>
</dbReference>
<dbReference type="CDD" id="cd15831">
    <property type="entry name" value="BTAD"/>
    <property type="match status" value="1"/>
</dbReference>
<evidence type="ECO:0000256" key="5">
    <source>
        <dbReference type="PROSITE-ProRule" id="PRU01091"/>
    </source>
</evidence>
<sequence>MRRRRRGQGTRDRAGRADPARCALTASGTAIGAGARGQGKTTAGELEFLLLGPLEVRAGGRRVQVGGPRQRTVLATLLLNADRVVSVDALAETVWGARPPSTSRTQVAICVSALRKAFRASGADEVIETVAPGYVLRSGGHRLDTLDFDELVALARAAARQGRGAEAVRLYGSALALRRGPVLANVTGTVPEHLSCQWEETLLTAYEEQVELRLALGEHRLLVAGLAAAVERHPLRDRLYGLLIIAQYRSGHRAAALETFARLRRRSVDELGLEPGMELRRLHERILRDEDRPAVERPPSQLPAATQVFVGRAEELAVLDRLAAEDGQAGAPPLGLLVGGVGVGKTALAVRWAHANADLFPDGQLFVDLGGHDPHHPPSAPGAVLAHLLHALGVPPERVPVAAERPALFRTAMAARRMLLVLDDARDAAQVWPLLPNTATCRVLVTSRDPLRELVARSGAVPLRLGGLGFDESVALVRGIIGEARAGRDPDALVGLVELVELCGRVPGALLAAAAHLASKPHWGVPRMVRELNRPRSRLSGLGGQHLRDGLASSARCLDPVAADLYRALGGLPTPELTSWTATALLGCSTPEADDVLERLVDAHLLEPAGAGAGGESHYRLPSLSHAYAAELATTGP</sequence>
<feature type="domain" description="OmpR/PhoB-type" evidence="7">
    <location>
        <begin position="38"/>
        <end position="138"/>
    </location>
</feature>
<gene>
    <name evidence="8" type="ORF">KCV87_32650</name>
</gene>
<dbReference type="SUPFAM" id="SSF48452">
    <property type="entry name" value="TPR-like"/>
    <property type="match status" value="1"/>
</dbReference>
<feature type="compositionally biased region" description="Basic and acidic residues" evidence="6">
    <location>
        <begin position="9"/>
        <end position="19"/>
    </location>
</feature>
<reference evidence="8" key="1">
    <citation type="submission" date="2021-04" db="EMBL/GenBank/DDBJ databases">
        <title>Genomic sequence of Actinosynnema pretiosum subsp. pretiosum ATCC 31280 (C-14919).</title>
        <authorList>
            <person name="Bai L."/>
            <person name="Wang X."/>
            <person name="Xiao Y."/>
        </authorList>
    </citation>
    <scope>NUCLEOTIDE SEQUENCE</scope>
    <source>
        <strain evidence="8">ATCC 31280</strain>
    </source>
</reference>
<dbReference type="PROSITE" id="PS51755">
    <property type="entry name" value="OMPR_PHOB"/>
    <property type="match status" value="1"/>
</dbReference>
<evidence type="ECO:0000313" key="8">
    <source>
        <dbReference type="EMBL" id="QUF04047.1"/>
    </source>
</evidence>
<dbReference type="Pfam" id="PF00486">
    <property type="entry name" value="Trans_reg_C"/>
    <property type="match status" value="1"/>
</dbReference>
<keyword evidence="4" id="KW-0804">Transcription</keyword>
<dbReference type="InterPro" id="IPR001867">
    <property type="entry name" value="OmpR/PhoB-type_DNA-bd"/>
</dbReference>
<dbReference type="InterPro" id="IPR051677">
    <property type="entry name" value="AfsR-DnrI-RedD_regulator"/>
</dbReference>
<dbReference type="GO" id="GO:0000160">
    <property type="term" value="P:phosphorelay signal transduction system"/>
    <property type="evidence" value="ECO:0007669"/>
    <property type="project" value="InterPro"/>
</dbReference>
<dbReference type="InterPro" id="IPR036388">
    <property type="entry name" value="WH-like_DNA-bd_sf"/>
</dbReference>
<dbReference type="EMBL" id="CP073249">
    <property type="protein sequence ID" value="QUF04047.1"/>
    <property type="molecule type" value="Genomic_DNA"/>
</dbReference>
<dbReference type="PANTHER" id="PTHR35807">
    <property type="entry name" value="TRANSCRIPTIONAL REGULATOR REDD-RELATED"/>
    <property type="match status" value="1"/>
</dbReference>
<evidence type="ECO:0000256" key="6">
    <source>
        <dbReference type="SAM" id="MobiDB-lite"/>
    </source>
</evidence>
<dbReference type="GO" id="GO:0043531">
    <property type="term" value="F:ADP binding"/>
    <property type="evidence" value="ECO:0007669"/>
    <property type="project" value="InterPro"/>
</dbReference>
<evidence type="ECO:0000313" key="9">
    <source>
        <dbReference type="Proteomes" id="UP000677152"/>
    </source>
</evidence>
<dbReference type="Gene3D" id="1.25.40.10">
    <property type="entry name" value="Tetratricopeptide repeat domain"/>
    <property type="match status" value="1"/>
</dbReference>
<accession>A0AA45L688</accession>
<keyword evidence="2" id="KW-0805">Transcription regulation</keyword>
<dbReference type="InterPro" id="IPR011990">
    <property type="entry name" value="TPR-like_helical_dom_sf"/>
</dbReference>
<name>A0AA45L688_9PSEU</name>
<dbReference type="Pfam" id="PF03704">
    <property type="entry name" value="BTAD"/>
    <property type="match status" value="1"/>
</dbReference>
<dbReference type="AlphaFoldDB" id="A0AA45L688"/>
<dbReference type="GO" id="GO:0006355">
    <property type="term" value="P:regulation of DNA-templated transcription"/>
    <property type="evidence" value="ECO:0007669"/>
    <property type="project" value="InterPro"/>
</dbReference>
<evidence type="ECO:0000259" key="7">
    <source>
        <dbReference type="PROSITE" id="PS51755"/>
    </source>
</evidence>
<feature type="region of interest" description="Disordered" evidence="6">
    <location>
        <begin position="1"/>
        <end position="20"/>
    </location>
</feature>
<dbReference type="PANTHER" id="PTHR35807:SF1">
    <property type="entry name" value="TRANSCRIPTIONAL REGULATOR REDD"/>
    <property type="match status" value="1"/>
</dbReference>
<evidence type="ECO:0000256" key="2">
    <source>
        <dbReference type="ARBA" id="ARBA00023015"/>
    </source>
</evidence>
<dbReference type="SUPFAM" id="SSF46894">
    <property type="entry name" value="C-terminal effector domain of the bipartite response regulators"/>
    <property type="match status" value="1"/>
</dbReference>
<proteinExistence type="inferred from homology"/>
<dbReference type="InterPro" id="IPR016032">
    <property type="entry name" value="Sig_transdc_resp-reg_C-effctor"/>
</dbReference>
<dbReference type="GO" id="GO:0003677">
    <property type="term" value="F:DNA binding"/>
    <property type="evidence" value="ECO:0007669"/>
    <property type="project" value="UniProtKB-UniRule"/>
</dbReference>
<keyword evidence="3 5" id="KW-0238">DNA-binding</keyword>
<dbReference type="Proteomes" id="UP000677152">
    <property type="component" value="Chromosome"/>
</dbReference>
<dbReference type="CDD" id="cd00383">
    <property type="entry name" value="trans_reg_C"/>
    <property type="match status" value="1"/>
</dbReference>
<comment type="similarity">
    <text evidence="1">Belongs to the AfsR/DnrI/RedD regulatory family.</text>
</comment>
<dbReference type="InterPro" id="IPR005158">
    <property type="entry name" value="BTAD"/>
</dbReference>
<evidence type="ECO:0000256" key="1">
    <source>
        <dbReference type="ARBA" id="ARBA00005820"/>
    </source>
</evidence>
<evidence type="ECO:0000256" key="4">
    <source>
        <dbReference type="ARBA" id="ARBA00023163"/>
    </source>
</evidence>
<evidence type="ECO:0000256" key="3">
    <source>
        <dbReference type="ARBA" id="ARBA00023125"/>
    </source>
</evidence>
<dbReference type="InterPro" id="IPR027417">
    <property type="entry name" value="P-loop_NTPase"/>
</dbReference>